<dbReference type="RefSeq" id="WP_144970821.1">
    <property type="nucleotide sequence ID" value="NZ_CP036289.1"/>
</dbReference>
<accession>A0A518C3I4</accession>
<evidence type="ECO:0000313" key="2">
    <source>
        <dbReference type="Proteomes" id="UP000318626"/>
    </source>
</evidence>
<name>A0A518C3I4_9BACT</name>
<protein>
    <recommendedName>
        <fullName evidence="3">DUF4259 domain-containing protein</fullName>
    </recommendedName>
</protein>
<dbReference type="KEGG" id="bvo:Pan97_07900"/>
<evidence type="ECO:0000313" key="1">
    <source>
        <dbReference type="EMBL" id="QDU73790.1"/>
    </source>
</evidence>
<dbReference type="AlphaFoldDB" id="A0A518C3I4"/>
<proteinExistence type="predicted"/>
<keyword evidence="2" id="KW-1185">Reference proteome</keyword>
<gene>
    <name evidence="1" type="ORF">Pan97_07900</name>
</gene>
<evidence type="ECO:0008006" key="3">
    <source>
        <dbReference type="Google" id="ProtNLM"/>
    </source>
</evidence>
<organism evidence="1 2">
    <name type="scientific">Bremerella volcania</name>
    <dbReference type="NCBI Taxonomy" id="2527984"/>
    <lineage>
        <taxon>Bacteria</taxon>
        <taxon>Pseudomonadati</taxon>
        <taxon>Planctomycetota</taxon>
        <taxon>Planctomycetia</taxon>
        <taxon>Pirellulales</taxon>
        <taxon>Pirellulaceae</taxon>
        <taxon>Bremerella</taxon>
    </lineage>
</organism>
<sequence length="112" mass="12994">MGSWGFGNFQNDAALDYVEGIADQVRSQLVHPDEIEDLLMLMAQVDMLRVLVEHCNARPPEEAELIALRDACLEIFDEEKEEFYSTPEDAAERRDIIAKTFCRFLKVRKDWD</sequence>
<dbReference type="OrthoDB" id="4623393at2"/>
<dbReference type="Proteomes" id="UP000318626">
    <property type="component" value="Chromosome"/>
</dbReference>
<dbReference type="EMBL" id="CP036289">
    <property type="protein sequence ID" value="QDU73790.1"/>
    <property type="molecule type" value="Genomic_DNA"/>
</dbReference>
<reference evidence="2" key="1">
    <citation type="submission" date="2019-02" db="EMBL/GenBank/DDBJ databases">
        <title>Deep-cultivation of Planctomycetes and their phenomic and genomic characterization uncovers novel biology.</title>
        <authorList>
            <person name="Wiegand S."/>
            <person name="Jogler M."/>
            <person name="Boedeker C."/>
            <person name="Pinto D."/>
            <person name="Vollmers J."/>
            <person name="Rivas-Marin E."/>
            <person name="Kohn T."/>
            <person name="Peeters S.H."/>
            <person name="Heuer A."/>
            <person name="Rast P."/>
            <person name="Oberbeckmann S."/>
            <person name="Bunk B."/>
            <person name="Jeske O."/>
            <person name="Meyerdierks A."/>
            <person name="Storesund J.E."/>
            <person name="Kallscheuer N."/>
            <person name="Luecker S."/>
            <person name="Lage O.M."/>
            <person name="Pohl T."/>
            <person name="Merkel B.J."/>
            <person name="Hornburger P."/>
            <person name="Mueller R.-W."/>
            <person name="Bruemmer F."/>
            <person name="Labrenz M."/>
            <person name="Spormann A.M."/>
            <person name="Op den Camp H."/>
            <person name="Overmann J."/>
            <person name="Amann R."/>
            <person name="Jetten M.S.M."/>
            <person name="Mascher T."/>
            <person name="Medema M.H."/>
            <person name="Devos D.P."/>
            <person name="Kaster A.-K."/>
            <person name="Ovreas L."/>
            <person name="Rohde M."/>
            <person name="Galperin M.Y."/>
            <person name="Jogler C."/>
        </authorList>
    </citation>
    <scope>NUCLEOTIDE SEQUENCE [LARGE SCALE GENOMIC DNA]</scope>
    <source>
        <strain evidence="2">Pan97</strain>
    </source>
</reference>